<feature type="domain" description="ABC transporter" evidence="4">
    <location>
        <begin position="4"/>
        <end position="255"/>
    </location>
</feature>
<dbReference type="GO" id="GO:0005524">
    <property type="term" value="F:ATP binding"/>
    <property type="evidence" value="ECO:0007669"/>
    <property type="project" value="UniProtKB-KW"/>
</dbReference>
<dbReference type="Gene3D" id="1.10.287.380">
    <property type="entry name" value="Valyl-tRNA synthetase, C-terminal domain"/>
    <property type="match status" value="1"/>
</dbReference>
<dbReference type="PANTHER" id="PTHR42855:SF1">
    <property type="entry name" value="ABC TRANSPORTER DOMAIN-CONTAINING PROTEIN"/>
    <property type="match status" value="1"/>
</dbReference>
<evidence type="ECO:0000313" key="5">
    <source>
        <dbReference type="EMBL" id="GAW72703.1"/>
    </source>
</evidence>
<protein>
    <submittedName>
        <fullName evidence="5">ATPase component of ABC transporter with duplicated ATPase domains</fullName>
    </submittedName>
</protein>
<dbReference type="OrthoDB" id="9760950at2"/>
<reference evidence="6" key="3">
    <citation type="submission" date="2019-02" db="EMBL/GenBank/DDBJ databases">
        <authorList>
            <person name="Buron G."/>
            <person name="Chaylann A."/>
            <person name="Dolejs I."/>
            <person name="Forster J."/>
            <person name="Miks M.H."/>
        </authorList>
    </citation>
    <scope>NUCLEOTIDE SEQUENCE</scope>
    <source>
        <strain evidence="6">DSM 10551</strain>
    </source>
</reference>
<dbReference type="InterPro" id="IPR051309">
    <property type="entry name" value="ABCF_ATPase"/>
</dbReference>
<dbReference type="PANTHER" id="PTHR42855">
    <property type="entry name" value="ABC TRANSPORTER ATP-BINDING SUBUNIT"/>
    <property type="match status" value="1"/>
</dbReference>
<dbReference type="InterPro" id="IPR037118">
    <property type="entry name" value="Val-tRNA_synth_C_sf"/>
</dbReference>
<evidence type="ECO:0000256" key="3">
    <source>
        <dbReference type="SAM" id="MobiDB-lite"/>
    </source>
</evidence>
<dbReference type="SMART" id="SM00382">
    <property type="entry name" value="AAA"/>
    <property type="match status" value="2"/>
</dbReference>
<comment type="caution">
    <text evidence="5">The sequence shown here is derived from an EMBL/GenBank/DDBJ whole genome shotgun (WGS) entry which is preliminary data.</text>
</comment>
<keyword evidence="8" id="KW-1185">Reference proteome</keyword>
<dbReference type="Pfam" id="PF00005">
    <property type="entry name" value="ABC_tran"/>
    <property type="match status" value="2"/>
</dbReference>
<evidence type="ECO:0000313" key="6">
    <source>
        <dbReference type="EMBL" id="TDG94330.1"/>
    </source>
</evidence>
<name>A0A224VI07_9LACO</name>
<proteinExistence type="predicted"/>
<dbReference type="InterPro" id="IPR003439">
    <property type="entry name" value="ABC_transporter-like_ATP-bd"/>
</dbReference>
<keyword evidence="1" id="KW-0547">Nucleotide-binding</keyword>
<dbReference type="CDD" id="cd03221">
    <property type="entry name" value="ABCF_EF-3"/>
    <property type="match status" value="2"/>
</dbReference>
<gene>
    <name evidence="5" type="primary">uup_4</name>
    <name evidence="6" type="ORF">C5L28_000580</name>
    <name evidence="5" type="ORF">LPKJCM_01833</name>
</gene>
<dbReference type="FunFam" id="3.40.50.300:FF:000011">
    <property type="entry name" value="Putative ABC transporter ATP-binding component"/>
    <property type="match status" value="1"/>
</dbReference>
<feature type="region of interest" description="Disordered" evidence="3">
    <location>
        <begin position="590"/>
        <end position="621"/>
    </location>
</feature>
<evidence type="ECO:0000256" key="1">
    <source>
        <dbReference type="ARBA" id="ARBA00022741"/>
    </source>
</evidence>
<dbReference type="InterPro" id="IPR032524">
    <property type="entry name" value="ABC_tran_C"/>
</dbReference>
<organism evidence="5 7">
    <name type="scientific">Lentilactobacillus parakefiri</name>
    <dbReference type="NCBI Taxonomy" id="152332"/>
    <lineage>
        <taxon>Bacteria</taxon>
        <taxon>Bacillati</taxon>
        <taxon>Bacillota</taxon>
        <taxon>Bacilli</taxon>
        <taxon>Lactobacillales</taxon>
        <taxon>Lactobacillaceae</taxon>
        <taxon>Lentilactobacillus</taxon>
    </lineage>
</organism>
<dbReference type="PROSITE" id="PS50893">
    <property type="entry name" value="ABC_TRANSPORTER_2"/>
    <property type="match status" value="2"/>
</dbReference>
<evidence type="ECO:0000313" key="8">
    <source>
        <dbReference type="Proteomes" id="UP000294668"/>
    </source>
</evidence>
<feature type="domain" description="ABC transporter" evidence="4">
    <location>
        <begin position="320"/>
        <end position="538"/>
    </location>
</feature>
<dbReference type="Proteomes" id="UP000294668">
    <property type="component" value="Unassembled WGS sequence"/>
</dbReference>
<feature type="region of interest" description="Disordered" evidence="3">
    <location>
        <begin position="538"/>
        <end position="562"/>
    </location>
</feature>
<dbReference type="PROSITE" id="PS00211">
    <property type="entry name" value="ABC_TRANSPORTER_1"/>
    <property type="match status" value="1"/>
</dbReference>
<feature type="compositionally biased region" description="Low complexity" evidence="3">
    <location>
        <begin position="541"/>
        <end position="556"/>
    </location>
</feature>
<reference evidence="6 8" key="2">
    <citation type="journal article" date="2019" name="Appl. Microbiol. Biotechnol.">
        <title>Uncovering carbohydrate metabolism through a genotype-phenotype association study of 56 lactic acid bacteria genomes.</title>
        <authorList>
            <person name="Buron-Moles G."/>
            <person name="Chailyan A."/>
            <person name="Dolejs I."/>
            <person name="Forster J."/>
            <person name="Miks M.H."/>
        </authorList>
    </citation>
    <scope>NUCLEOTIDE SEQUENCE [LARGE SCALE GENOMIC DNA]</scope>
    <source>
        <strain evidence="6 8">DSM 10551</strain>
    </source>
</reference>
<keyword evidence="2" id="KW-0067">ATP-binding</keyword>
<dbReference type="AlphaFoldDB" id="A0A224VI07"/>
<dbReference type="EMBL" id="PUFL01000021">
    <property type="protein sequence ID" value="TDG94330.1"/>
    <property type="molecule type" value="Genomic_DNA"/>
</dbReference>
<dbReference type="EMBL" id="BDGB01000079">
    <property type="protein sequence ID" value="GAW72703.1"/>
    <property type="molecule type" value="Genomic_DNA"/>
</dbReference>
<dbReference type="SUPFAM" id="SSF52540">
    <property type="entry name" value="P-loop containing nucleoside triphosphate hydrolases"/>
    <property type="match status" value="2"/>
</dbReference>
<dbReference type="InterPro" id="IPR032781">
    <property type="entry name" value="ABC_tran_Xtn"/>
</dbReference>
<dbReference type="GO" id="GO:0016887">
    <property type="term" value="F:ATP hydrolysis activity"/>
    <property type="evidence" value="ECO:0007669"/>
    <property type="project" value="InterPro"/>
</dbReference>
<evidence type="ECO:0000256" key="2">
    <source>
        <dbReference type="ARBA" id="ARBA00022840"/>
    </source>
</evidence>
<reference evidence="5 7" key="1">
    <citation type="journal article" date="2017" name="Biosci Microbiota Food Health">
        <title>Genomic characterization reconfirms the taxonomic status of Lactobacillus parakefiri.</title>
        <authorList>
            <person name="Tanizawa Y."/>
            <person name="Kobayashi H."/>
            <person name="Kaminuma E."/>
            <person name="Sakamoto M."/>
            <person name="Ohkuma M."/>
            <person name="Nakamura Y."/>
            <person name="Arita M."/>
            <person name="Tohno M."/>
        </authorList>
    </citation>
    <scope>NUCLEOTIDE SEQUENCE [LARGE SCALE GENOMIC DNA]</scope>
    <source>
        <strain evidence="5 7">JCM 8573</strain>
    </source>
</reference>
<dbReference type="InterPro" id="IPR027417">
    <property type="entry name" value="P-loop_NTPase"/>
</dbReference>
<accession>A0A224VI07</accession>
<dbReference type="RefSeq" id="WP_057961577.1">
    <property type="nucleotide sequence ID" value="NZ_BAAAXO010000045.1"/>
</dbReference>
<dbReference type="InterPro" id="IPR017871">
    <property type="entry name" value="ABC_transporter-like_CS"/>
</dbReference>
<feature type="compositionally biased region" description="Basic and acidic residues" evidence="3">
    <location>
        <begin position="601"/>
        <end position="621"/>
    </location>
</feature>
<dbReference type="Gene3D" id="3.40.50.300">
    <property type="entry name" value="P-loop containing nucleotide triphosphate hydrolases"/>
    <property type="match status" value="2"/>
</dbReference>
<dbReference type="Proteomes" id="UP000214739">
    <property type="component" value="Unassembled WGS sequence"/>
</dbReference>
<evidence type="ECO:0000259" key="4">
    <source>
        <dbReference type="PROSITE" id="PS50893"/>
    </source>
</evidence>
<sequence length="634" mass="72038">METMRVENLAKTYGEKTLFDNLNFIINEHDRIGLIGTNGTGKTSLLNAIAGIDHDSTGDIITSKSYTIGYLKQDPELDEQLSIMDAVFSGSQTVYRTIRRYEAALKDYSTHPEDPDAEKRYTKAEARMNEEDAWNAQSDVKTILTQLKITDYNQKISELSGGQRRRVGLAQVLIQAPNLLLLDEPTNHLDFDSIDWLENYLAGYKGSLIVVTHDRYFLDHVANKIWELSFGKLYQYDGNYQDYVQQKATRVEGEIQAEHKTQQLYKQELAWMKTGAKARSTKQQARINRFNDLKENVGTLQLDQDVNISLGQTRLGKEVLKMKDANLTIDGQTILKDFNILVQPNERIGISGENGAGKTSLLNVIAGRLKLDSGIIKVGETVKIAYYTQLTEPIPEDKRVISYLSEIGQQVTDNTGNKISVAELLEEFLFPRFMHGTLIRKLSGGEKRRLYLLKLLMQQPNVLLLDEPTNDLDIATLTVLEDYISKFQGTVITVSHDRYFLDKVADRLLIFKGNGVIEEHRGRFTDYLASIKKTPKSAVKASNTQSNSANSSQETTGSAAKTKKKLTYSEKIEYDHIEDEIEKLESQVEDIDKQMQNNGSDYDKLADLQEQKDQLSEEADKKMKRWEYLSEYAE</sequence>
<dbReference type="GO" id="GO:0003677">
    <property type="term" value="F:DNA binding"/>
    <property type="evidence" value="ECO:0007669"/>
    <property type="project" value="InterPro"/>
</dbReference>
<dbReference type="Pfam" id="PF12848">
    <property type="entry name" value="ABC_tran_Xtn"/>
    <property type="match status" value="1"/>
</dbReference>
<dbReference type="InterPro" id="IPR003593">
    <property type="entry name" value="AAA+_ATPase"/>
</dbReference>
<dbReference type="Pfam" id="PF16326">
    <property type="entry name" value="ABC_tran_CTD"/>
    <property type="match status" value="1"/>
</dbReference>
<evidence type="ECO:0000313" key="7">
    <source>
        <dbReference type="Proteomes" id="UP000214739"/>
    </source>
</evidence>